<proteinExistence type="predicted"/>
<keyword evidence="2" id="KW-1003">Cell membrane</keyword>
<feature type="transmembrane region" description="Helical" evidence="8">
    <location>
        <begin position="309"/>
        <end position="334"/>
    </location>
</feature>
<dbReference type="InterPro" id="IPR004268">
    <property type="entry name" value="MurJ"/>
</dbReference>
<sequence>MTDGAGDTADASAPKLTSTRARLMRATAVMALGSTVSRALGFVRNFLFGAMFLGISSSVGSAFSSANVVPNTIWIMIGGGTLNAILVPAIVRAAKRPDRGSDFTSRLFTLVTVAAGGVTLLAMVLAPLLMVLTNGSLPPDTYALAVQLVYWMMPQILFSALYLMLGQLLNAHDSFGPYQWAPVLNNLVAIVGALIFLAIWGGQGDPTAWTVPMVVALAAMNVGGSAIQVVFLWYFVRKLGLKLRPKWGFRGLGLGKLSRIGMWSLGMLIVGQLALYAGRWSVGGAVEAAETSQGTDASRLFPGLGTMDWAYTVFMIPQGILAVTLVTAAFPSISRSADEGDHERALHRYQQTNRILAVPMMLCAAVFIALAGPIMWVIDGGSSVAGAQASAWVLAAYMLGLVPFSANYLTKRAFYAYEDARAPFWMQIPTSALPLLGVAPVLLFVDPHWQAATAALVVSLGNVVGWAYGQWMLRRHARALGASLDGGAKAMLLLGRLLVAAVVAYLVGDGLVALMGGAMWMNRVLTVILGLVVGAVASAVFVAVAWALRVEELRSLMAMVRARMPGGGRRSAGTRSM</sequence>
<evidence type="ECO:0000256" key="7">
    <source>
        <dbReference type="ARBA" id="ARBA00023136"/>
    </source>
</evidence>
<evidence type="ECO:0008006" key="11">
    <source>
        <dbReference type="Google" id="ProtNLM"/>
    </source>
</evidence>
<dbReference type="EMBL" id="JAEDAJ010000003">
    <property type="protein sequence ID" value="MBK0331361.1"/>
    <property type="molecule type" value="Genomic_DNA"/>
</dbReference>
<feature type="transmembrane region" description="Helical" evidence="8">
    <location>
        <begin position="183"/>
        <end position="201"/>
    </location>
</feature>
<reference evidence="9 10" key="1">
    <citation type="submission" date="2020-12" db="EMBL/GenBank/DDBJ databases">
        <title>Brachybacterium sp. MASK1Z-5, whole genome shotgun sequence.</title>
        <authorList>
            <person name="Tuo L."/>
        </authorList>
    </citation>
    <scope>NUCLEOTIDE SEQUENCE [LARGE SCALE GENOMIC DNA]</scope>
    <source>
        <strain evidence="9 10">MASK1Z-5</strain>
    </source>
</reference>
<protein>
    <recommendedName>
        <fullName evidence="11">Murein biosynthesis integral membrane protein MurJ</fullName>
    </recommendedName>
</protein>
<accession>A0ABS1B9P9</accession>
<feature type="transmembrane region" description="Helical" evidence="8">
    <location>
        <begin position="355"/>
        <end position="378"/>
    </location>
</feature>
<feature type="transmembrane region" description="Helical" evidence="8">
    <location>
        <begin position="149"/>
        <end position="171"/>
    </location>
</feature>
<comment type="subcellular location">
    <subcellularLocation>
        <location evidence="1">Cell membrane</location>
        <topology evidence="1">Multi-pass membrane protein</topology>
    </subcellularLocation>
</comment>
<evidence type="ECO:0000256" key="5">
    <source>
        <dbReference type="ARBA" id="ARBA00022984"/>
    </source>
</evidence>
<keyword evidence="4" id="KW-0133">Cell shape</keyword>
<evidence type="ECO:0000256" key="3">
    <source>
        <dbReference type="ARBA" id="ARBA00022692"/>
    </source>
</evidence>
<feature type="transmembrane region" description="Helical" evidence="8">
    <location>
        <begin position="257"/>
        <end position="277"/>
    </location>
</feature>
<keyword evidence="5" id="KW-0573">Peptidoglycan synthesis</keyword>
<evidence type="ECO:0000256" key="8">
    <source>
        <dbReference type="SAM" id="Phobius"/>
    </source>
</evidence>
<evidence type="ECO:0000313" key="10">
    <source>
        <dbReference type="Proteomes" id="UP000612352"/>
    </source>
</evidence>
<feature type="transmembrane region" description="Helical" evidence="8">
    <location>
        <begin position="527"/>
        <end position="548"/>
    </location>
</feature>
<feature type="transmembrane region" description="Helical" evidence="8">
    <location>
        <begin position="106"/>
        <end position="129"/>
    </location>
</feature>
<evidence type="ECO:0000256" key="1">
    <source>
        <dbReference type="ARBA" id="ARBA00004651"/>
    </source>
</evidence>
<evidence type="ECO:0000256" key="2">
    <source>
        <dbReference type="ARBA" id="ARBA00022475"/>
    </source>
</evidence>
<organism evidence="9 10">
    <name type="scientific">Brachybacterium halotolerans</name>
    <dbReference type="NCBI Taxonomy" id="2795215"/>
    <lineage>
        <taxon>Bacteria</taxon>
        <taxon>Bacillati</taxon>
        <taxon>Actinomycetota</taxon>
        <taxon>Actinomycetes</taxon>
        <taxon>Micrococcales</taxon>
        <taxon>Dermabacteraceae</taxon>
        <taxon>Brachybacterium</taxon>
    </lineage>
</organism>
<feature type="transmembrane region" description="Helical" evidence="8">
    <location>
        <begin position="451"/>
        <end position="469"/>
    </location>
</feature>
<keyword evidence="7 8" id="KW-0472">Membrane</keyword>
<feature type="transmembrane region" description="Helical" evidence="8">
    <location>
        <begin position="46"/>
        <end position="66"/>
    </location>
</feature>
<keyword evidence="3 8" id="KW-0812">Transmembrane</keyword>
<dbReference type="Proteomes" id="UP000612352">
    <property type="component" value="Unassembled WGS sequence"/>
</dbReference>
<keyword evidence="6 8" id="KW-1133">Transmembrane helix</keyword>
<feature type="transmembrane region" description="Helical" evidence="8">
    <location>
        <begin position="390"/>
        <end position="410"/>
    </location>
</feature>
<dbReference type="PANTHER" id="PTHR47019">
    <property type="entry name" value="LIPID II FLIPPASE MURJ"/>
    <property type="match status" value="1"/>
</dbReference>
<feature type="transmembrane region" description="Helical" evidence="8">
    <location>
        <begin position="422"/>
        <end position="445"/>
    </location>
</feature>
<feature type="transmembrane region" description="Helical" evidence="8">
    <location>
        <begin position="213"/>
        <end position="236"/>
    </location>
</feature>
<keyword evidence="10" id="KW-1185">Reference proteome</keyword>
<evidence type="ECO:0000256" key="6">
    <source>
        <dbReference type="ARBA" id="ARBA00022989"/>
    </source>
</evidence>
<feature type="transmembrane region" description="Helical" evidence="8">
    <location>
        <begin position="490"/>
        <end position="507"/>
    </location>
</feature>
<name>A0ABS1B9P9_9MICO</name>
<evidence type="ECO:0000256" key="4">
    <source>
        <dbReference type="ARBA" id="ARBA00022960"/>
    </source>
</evidence>
<evidence type="ECO:0000313" key="9">
    <source>
        <dbReference type="EMBL" id="MBK0331361.1"/>
    </source>
</evidence>
<dbReference type="Pfam" id="PF03023">
    <property type="entry name" value="MurJ"/>
    <property type="match status" value="1"/>
</dbReference>
<dbReference type="InterPro" id="IPR051050">
    <property type="entry name" value="Lipid_II_flippase_MurJ/MviN"/>
</dbReference>
<dbReference type="PANTHER" id="PTHR47019:SF1">
    <property type="entry name" value="LIPID II FLIPPASE MURJ"/>
    <property type="match status" value="1"/>
</dbReference>
<feature type="transmembrane region" description="Helical" evidence="8">
    <location>
        <begin position="72"/>
        <end position="94"/>
    </location>
</feature>
<comment type="caution">
    <text evidence="9">The sequence shown here is derived from an EMBL/GenBank/DDBJ whole genome shotgun (WGS) entry which is preliminary data.</text>
</comment>
<gene>
    <name evidence="9" type="ORF">I8D64_08095</name>
</gene>
<dbReference type="PRINTS" id="PR01806">
    <property type="entry name" value="VIRFACTRMVIN"/>
</dbReference>